<keyword evidence="4" id="KW-1185">Reference proteome</keyword>
<evidence type="ECO:0000256" key="1">
    <source>
        <dbReference type="SAM" id="SignalP"/>
    </source>
</evidence>
<dbReference type="Gene3D" id="2.60.40.10">
    <property type="entry name" value="Immunoglobulins"/>
    <property type="match status" value="1"/>
</dbReference>
<dbReference type="CDD" id="cd00063">
    <property type="entry name" value="FN3"/>
    <property type="match status" value="1"/>
</dbReference>
<dbReference type="PROSITE" id="PS51257">
    <property type="entry name" value="PROKAR_LIPOPROTEIN"/>
    <property type="match status" value="1"/>
</dbReference>
<dbReference type="EMBL" id="JAUJEB010000001">
    <property type="protein sequence ID" value="MDN5210818.1"/>
    <property type="molecule type" value="Genomic_DNA"/>
</dbReference>
<keyword evidence="1" id="KW-0732">Signal</keyword>
<dbReference type="Pfam" id="PF00041">
    <property type="entry name" value="fn3"/>
    <property type="match status" value="1"/>
</dbReference>
<accession>A0ABT8KZD7</accession>
<dbReference type="InterPro" id="IPR003961">
    <property type="entry name" value="FN3_dom"/>
</dbReference>
<dbReference type="InterPro" id="IPR036116">
    <property type="entry name" value="FN3_sf"/>
</dbReference>
<dbReference type="Proteomes" id="UP001172083">
    <property type="component" value="Unassembled WGS sequence"/>
</dbReference>
<protein>
    <recommendedName>
        <fullName evidence="2">Fibronectin type-III domain-containing protein</fullName>
    </recommendedName>
</protein>
<dbReference type="InterPro" id="IPR013783">
    <property type="entry name" value="Ig-like_fold"/>
</dbReference>
<name>A0ABT8KZD7_9BACT</name>
<sequence length="372" mass="42247">MKILNNLLVLVLIAVILGACKNDDEPAPVNEKPTAVNVSVEAFKNEAALSWTPSYDPEGTPLTYDIELGGNIVEDSYGNLSYTFTDLKYETAYSGRIIARDGDGNATATEFSFTTDFLFLQSYEQFGGEFFLQYDDRNRLSIIHEHVVAFDEGGNLSAIGPDRFLRNSSGLITRIETGSNLGTIEYDGFGKIIETSTNFQYPSGTAVARRNHKYDEDGRLIQVVESYSFAALRGFKRKTISYNGENISEVVTEHSTDGINFSPDRRVVYTYDTQKNPWYTLLEEQLGLDELYLFSDNYFFHSIDLGYIEPYATLWMSKNNLLSSTWYDNTGAQEASYVYTYHYNEYGYPIDYTMEVVYAHRGTGTDTMRFNY</sequence>
<feature type="signal peptide" evidence="1">
    <location>
        <begin position="1"/>
        <end position="21"/>
    </location>
</feature>
<comment type="caution">
    <text evidence="3">The sequence shown here is derived from an EMBL/GenBank/DDBJ whole genome shotgun (WGS) entry which is preliminary data.</text>
</comment>
<dbReference type="PROSITE" id="PS50853">
    <property type="entry name" value="FN3"/>
    <property type="match status" value="1"/>
</dbReference>
<organism evidence="3 4">
    <name type="scientific">Agaribacillus aureus</name>
    <dbReference type="NCBI Taxonomy" id="3051825"/>
    <lineage>
        <taxon>Bacteria</taxon>
        <taxon>Pseudomonadati</taxon>
        <taxon>Bacteroidota</taxon>
        <taxon>Cytophagia</taxon>
        <taxon>Cytophagales</taxon>
        <taxon>Splendidivirgaceae</taxon>
        <taxon>Agaribacillus</taxon>
    </lineage>
</organism>
<feature type="chain" id="PRO_5046548954" description="Fibronectin type-III domain-containing protein" evidence="1">
    <location>
        <begin position="22"/>
        <end position="372"/>
    </location>
</feature>
<proteinExistence type="predicted"/>
<feature type="domain" description="Fibronectin type-III" evidence="2">
    <location>
        <begin position="32"/>
        <end position="122"/>
    </location>
</feature>
<dbReference type="SUPFAM" id="SSF49265">
    <property type="entry name" value="Fibronectin type III"/>
    <property type="match status" value="1"/>
</dbReference>
<gene>
    <name evidence="3" type="ORF">QQ020_02125</name>
</gene>
<reference evidence="3" key="1">
    <citation type="submission" date="2023-06" db="EMBL/GenBank/DDBJ databases">
        <title>Genomic of Agaribacillus aureum.</title>
        <authorList>
            <person name="Wang G."/>
        </authorList>
    </citation>
    <scope>NUCLEOTIDE SEQUENCE</scope>
    <source>
        <strain evidence="3">BMA12</strain>
    </source>
</reference>
<evidence type="ECO:0000259" key="2">
    <source>
        <dbReference type="PROSITE" id="PS50853"/>
    </source>
</evidence>
<evidence type="ECO:0000313" key="4">
    <source>
        <dbReference type="Proteomes" id="UP001172083"/>
    </source>
</evidence>
<evidence type="ECO:0000313" key="3">
    <source>
        <dbReference type="EMBL" id="MDN5210818.1"/>
    </source>
</evidence>
<dbReference type="RefSeq" id="WP_346756158.1">
    <property type="nucleotide sequence ID" value="NZ_JAUJEB010000001.1"/>
</dbReference>